<dbReference type="SUPFAM" id="SSF117074">
    <property type="entry name" value="Hypothetical protein PA1324"/>
    <property type="match status" value="2"/>
</dbReference>
<evidence type="ECO:0000256" key="3">
    <source>
        <dbReference type="ARBA" id="ARBA00022729"/>
    </source>
</evidence>
<evidence type="ECO:0000313" key="6">
    <source>
        <dbReference type="EMBL" id="QTR52505.1"/>
    </source>
</evidence>
<dbReference type="InterPro" id="IPR013783">
    <property type="entry name" value="Ig-like_fold"/>
</dbReference>
<reference evidence="6" key="1">
    <citation type="submission" date="2021-04" db="EMBL/GenBank/DDBJ databases">
        <title>Genomics, taxonomy and metabolism of representatives of sulfur bacteria of the genus Thiothrix: Thiothrix fructosivorans QT, Thiothrix unzii A1T and three new species, Thiothrix subterranea sp. nov., Thiothrix litoralis sp. nov. and 'Candidatus Thiothrix anitrata' sp. nov.</title>
        <authorList>
            <person name="Ravin N.V."/>
            <person name="Smolyakov D."/>
            <person name="Rudenko T.S."/>
            <person name="Mardanov A.V."/>
            <person name="Beletsky A.V."/>
            <person name="Markov N.D."/>
            <person name="Fomenkov A.I."/>
            <person name="Roberts R.J."/>
            <person name="Karnachuk O.V."/>
            <person name="Novikov A."/>
            <person name="Grabovich M.Y."/>
        </authorList>
    </citation>
    <scope>NUCLEOTIDE SEQUENCE</scope>
    <source>
        <strain evidence="6">A1</strain>
    </source>
</reference>
<dbReference type="Pfam" id="PF17210">
    <property type="entry name" value="SdrD_B"/>
    <property type="match status" value="2"/>
</dbReference>
<name>A0A975IHC8_9GAMM</name>
<evidence type="ECO:0000259" key="5">
    <source>
        <dbReference type="Pfam" id="PF17210"/>
    </source>
</evidence>
<evidence type="ECO:0000256" key="1">
    <source>
        <dbReference type="ARBA" id="ARBA00004613"/>
    </source>
</evidence>
<dbReference type="InterPro" id="IPR047589">
    <property type="entry name" value="DUF11_rpt"/>
</dbReference>
<accession>A0A975IHC8</accession>
<dbReference type="EMBL" id="CP072793">
    <property type="protein sequence ID" value="QTR52505.1"/>
    <property type="molecule type" value="Genomic_DNA"/>
</dbReference>
<evidence type="ECO:0000256" key="2">
    <source>
        <dbReference type="ARBA" id="ARBA00022525"/>
    </source>
</evidence>
<keyword evidence="7" id="KW-1185">Reference proteome</keyword>
<dbReference type="GO" id="GO:0005576">
    <property type="term" value="C:extracellular region"/>
    <property type="evidence" value="ECO:0007669"/>
    <property type="project" value="UniProtKB-SubCell"/>
</dbReference>
<keyword evidence="2" id="KW-0964">Secreted</keyword>
<proteinExistence type="predicted"/>
<dbReference type="Gene3D" id="2.60.40.10">
    <property type="entry name" value="Immunoglobulins"/>
    <property type="match status" value="2"/>
</dbReference>
<dbReference type="SUPFAM" id="SSF63825">
    <property type="entry name" value="YWTD domain"/>
    <property type="match status" value="1"/>
</dbReference>
<feature type="domain" description="SD-repeat containing protein B" evidence="5">
    <location>
        <begin position="602"/>
        <end position="734"/>
    </location>
</feature>
<dbReference type="InterPro" id="IPR001434">
    <property type="entry name" value="OmcB-like_DUF11"/>
</dbReference>
<feature type="domain" description="SD-repeat containing protein B" evidence="5">
    <location>
        <begin position="26"/>
        <end position="101"/>
    </location>
</feature>
<comment type="subcellular location">
    <subcellularLocation>
        <location evidence="1">Secreted</location>
    </subcellularLocation>
</comment>
<gene>
    <name evidence="6" type="ORF">J9260_12365</name>
</gene>
<protein>
    <submittedName>
        <fullName evidence="6">DUF11 domain-containing protein</fullName>
    </submittedName>
</protein>
<keyword evidence="3" id="KW-0732">Signal</keyword>
<sequence>MKSYKQLWLGTLGATLFVPQMVLADISGTVFRDFNANGSLDSGAITDAGIAGITVKAFNAAGAQVGATATSDASGHYALTGLTTGADYRVEFAWTQQWLKPSAAGGTAVQFVKDGATANFALHDPNQYSQAAPYLAIPQYINGDPAAAVDISSQTGLYAFPNNAQSVGRSSQSPVPIPKAKIGQIGATWGVAYQRSTKTLYASAVLRRYSGFGPLGTGGIYKIDMSDPMAATDGATSLNYIDLKTIGIPTGDDPREATGCNSVAKNIGDPAHDAATWNKVGQIGIGGITMDNDHNRLWLVNLADKKLYAIQNTSPTTTPTSADVLGGYDISLPSGQTCADGELRPWGVTYHHGKVYIGAVCDGSISIWDPAKLMGYILNFDPNNAANGFGIEHSFPLNYPRGGYAGTNFATWGSWSNYSNDSPILSGIEFDIDDSLIVGIANRNGFRHAPNNYYSTDCNNTDLGSLPSEGDVLRFCKSNNSYLNDGDTGCSTTIPASTQVTSGGITQKEYYWGEHGPVADTKDNFNETAQGGLAFLPGSETLVTNGMDPTEFHQGGVFWLNNKTGNATSRYFIYDTALQPGTMAKAAGVGDVELLSDAAPIEIGNRVWLDTDNDGIQDAGEGGITNVQVKLFAGATELATATTAADGTYYFTNAAGTNTDSKKYDLKQLQPNTAYTVKFPTSVTVSGTTYNLTTATAGGNSQIDSNAAATGDVVVNTTDIPTAGANNHSFDVGYSAVQPPTGCTSITNNASITQSGVSDPVIDNNSASVAIQANCTTPKTDLKLVKTASKTTVRKGDTLTYTITLSNESDVDATGVAVNDKLPGALTYVSHAPATANYNSTSGDWTVGTVPARQTLTLNINVTVN</sequence>
<dbReference type="Gene3D" id="2.60.40.1170">
    <property type="entry name" value="Mu homology domain, subdomain B"/>
    <property type="match status" value="1"/>
</dbReference>
<dbReference type="Proteomes" id="UP000672009">
    <property type="component" value="Chromosome"/>
</dbReference>
<organism evidence="6 7">
    <name type="scientific">Thiothrix unzii</name>
    <dbReference type="NCBI Taxonomy" id="111769"/>
    <lineage>
        <taxon>Bacteria</taxon>
        <taxon>Pseudomonadati</taxon>
        <taxon>Pseudomonadota</taxon>
        <taxon>Gammaproteobacteria</taxon>
        <taxon>Thiotrichales</taxon>
        <taxon>Thiotrichaceae</taxon>
        <taxon>Thiothrix</taxon>
    </lineage>
</organism>
<evidence type="ECO:0000259" key="4">
    <source>
        <dbReference type="Pfam" id="PF01345"/>
    </source>
</evidence>
<dbReference type="RefSeq" id="WP_210218050.1">
    <property type="nucleotide sequence ID" value="NZ_CP072793.1"/>
</dbReference>
<dbReference type="KEGG" id="tun:J9260_12365"/>
<dbReference type="AlphaFoldDB" id="A0A975IHC8"/>
<dbReference type="NCBIfam" id="TIGR01451">
    <property type="entry name" value="B_ant_repeat"/>
    <property type="match status" value="1"/>
</dbReference>
<evidence type="ECO:0000313" key="7">
    <source>
        <dbReference type="Proteomes" id="UP000672009"/>
    </source>
</evidence>
<dbReference type="InterPro" id="IPR033764">
    <property type="entry name" value="Sdr_B"/>
</dbReference>
<dbReference type="Pfam" id="PF01345">
    <property type="entry name" value="DUF11"/>
    <property type="match status" value="1"/>
</dbReference>
<feature type="domain" description="DUF11" evidence="4">
    <location>
        <begin position="781"/>
        <end position="864"/>
    </location>
</feature>